<dbReference type="Pfam" id="PF07793">
    <property type="entry name" value="DUF1631"/>
    <property type="match status" value="1"/>
</dbReference>
<feature type="compositionally biased region" description="Pro residues" evidence="1">
    <location>
        <begin position="390"/>
        <end position="399"/>
    </location>
</feature>
<feature type="region of interest" description="Disordered" evidence="1">
    <location>
        <begin position="340"/>
        <end position="406"/>
    </location>
</feature>
<dbReference type="CDD" id="cd01949">
    <property type="entry name" value="GGDEF"/>
    <property type="match status" value="1"/>
</dbReference>
<dbReference type="eggNOG" id="COG2199">
    <property type="taxonomic scope" value="Bacteria"/>
</dbReference>
<dbReference type="PANTHER" id="PTHR33121:SF23">
    <property type="entry name" value="CYCLIC DI-GMP PHOSPHODIESTERASE PDEB"/>
    <property type="match status" value="1"/>
</dbReference>
<evidence type="ECO:0000313" key="5">
    <source>
        <dbReference type="Proteomes" id="UP000000238"/>
    </source>
</evidence>
<dbReference type="Pfam" id="PF00990">
    <property type="entry name" value="GGDEF"/>
    <property type="match status" value="1"/>
</dbReference>
<proteinExistence type="predicted"/>
<keyword evidence="5" id="KW-1185">Reference proteome</keyword>
<dbReference type="InterPro" id="IPR012434">
    <property type="entry name" value="DUF1631"/>
</dbReference>
<name>Q2SN60_HAHCH</name>
<dbReference type="EMBL" id="CP000155">
    <property type="protein sequence ID" value="ABC27914.1"/>
    <property type="molecule type" value="Genomic_DNA"/>
</dbReference>
<dbReference type="InterPro" id="IPR000160">
    <property type="entry name" value="GGDEF_dom"/>
</dbReference>
<dbReference type="HOGENOM" id="CLU_006876_0_0_6"/>
<dbReference type="KEGG" id="hch:HCH_01032"/>
<evidence type="ECO:0000259" key="3">
    <source>
        <dbReference type="PROSITE" id="PS50887"/>
    </source>
</evidence>
<gene>
    <name evidence="4" type="ordered locus">HCH_01032</name>
</gene>
<dbReference type="Pfam" id="PF00563">
    <property type="entry name" value="EAL"/>
    <property type="match status" value="1"/>
</dbReference>
<dbReference type="InterPro" id="IPR001633">
    <property type="entry name" value="EAL_dom"/>
</dbReference>
<evidence type="ECO:0000259" key="2">
    <source>
        <dbReference type="PROSITE" id="PS50883"/>
    </source>
</evidence>
<evidence type="ECO:0000313" key="4">
    <source>
        <dbReference type="EMBL" id="ABC27914.1"/>
    </source>
</evidence>
<feature type="domain" description="GGDEF" evidence="3">
    <location>
        <begin position="902"/>
        <end position="1031"/>
    </location>
</feature>
<dbReference type="RefSeq" id="WP_011394989.1">
    <property type="nucleotide sequence ID" value="NC_007645.1"/>
</dbReference>
<dbReference type="Gene3D" id="3.20.20.450">
    <property type="entry name" value="EAL domain"/>
    <property type="match status" value="1"/>
</dbReference>
<dbReference type="SMART" id="SM00267">
    <property type="entry name" value="GGDEF"/>
    <property type="match status" value="1"/>
</dbReference>
<dbReference type="PROSITE" id="PS50883">
    <property type="entry name" value="EAL"/>
    <property type="match status" value="1"/>
</dbReference>
<dbReference type="SUPFAM" id="SSF141868">
    <property type="entry name" value="EAL domain-like"/>
    <property type="match status" value="1"/>
</dbReference>
<protein>
    <submittedName>
        <fullName evidence="4">Predicted signal transduction protein containing a membrane domain, an EAL and a GGDEF domain</fullName>
    </submittedName>
</protein>
<dbReference type="CDD" id="cd01948">
    <property type="entry name" value="EAL"/>
    <property type="match status" value="1"/>
</dbReference>
<evidence type="ECO:0000256" key="1">
    <source>
        <dbReference type="SAM" id="MobiDB-lite"/>
    </source>
</evidence>
<dbReference type="PROSITE" id="PS50887">
    <property type="entry name" value="GGDEF"/>
    <property type="match status" value="1"/>
</dbReference>
<dbReference type="Gene3D" id="3.30.70.270">
    <property type="match status" value="1"/>
</dbReference>
<dbReference type="SMART" id="SM00052">
    <property type="entry name" value="EAL"/>
    <property type="match status" value="1"/>
</dbReference>
<dbReference type="NCBIfam" id="TIGR00254">
    <property type="entry name" value="GGDEF"/>
    <property type="match status" value="1"/>
</dbReference>
<dbReference type="OrthoDB" id="9787514at2"/>
<dbReference type="InterPro" id="IPR029787">
    <property type="entry name" value="Nucleotide_cyclase"/>
</dbReference>
<organism evidence="4 5">
    <name type="scientific">Hahella chejuensis (strain KCTC 2396)</name>
    <dbReference type="NCBI Taxonomy" id="349521"/>
    <lineage>
        <taxon>Bacteria</taxon>
        <taxon>Pseudomonadati</taxon>
        <taxon>Pseudomonadota</taxon>
        <taxon>Gammaproteobacteria</taxon>
        <taxon>Oceanospirillales</taxon>
        <taxon>Hahellaceae</taxon>
        <taxon>Hahella</taxon>
    </lineage>
</organism>
<dbReference type="PANTHER" id="PTHR33121">
    <property type="entry name" value="CYCLIC DI-GMP PHOSPHODIESTERASE PDEF"/>
    <property type="match status" value="1"/>
</dbReference>
<dbReference type="STRING" id="349521.HCH_01032"/>
<dbReference type="InterPro" id="IPR043128">
    <property type="entry name" value="Rev_trsase/Diguanyl_cyclase"/>
</dbReference>
<feature type="domain" description="EAL" evidence="2">
    <location>
        <begin position="1042"/>
        <end position="1290"/>
    </location>
</feature>
<sequence length="1290" mass="144052">MSEISGREQERRASQRRPIQLSASLDFKGLSGLSCTIADFCPEGVYVTYPTETAQRLKHSGFTAGQRIQVSFIDPFVNRNHTLKVNVVRAIDSAMGGSFAEGNMAAVTALLRICGAENIGHGAPKSSTDSASLLMRQCERVIHQHLTPLFDTYLRALPKSFDEAINTAPTDNQRSQLADAAIALAKQNEIFSSQFFKHIGQALTPRAVSAVKKEEECTDLSLIDKSEFEDWLTLKVMVTKAETAYRAVLVQLKMRLDAAGVVCHKGYNNAVGPPLLCYALRDTLMQLHLPLPAERLCLRVFERTVLAELGPVYAELNELLVRRGVLPNLDLSKYLSTPEAEKKAEEEIAKKPPAEGKQDPFSAEDKERAEQLRQKLMGSNHEESKQPAKPVTPPAPPPSGAQGERDMHGYLADAETSFAAVNKLFEILESNRALLKQKELQAPPFPKPSEAPQFRNEEILFNLQSVQQHPPGEGVSLDESGLRERLFNVLQNNEAGLKSFGAEQDKALDVVDRFFASLLKNQKLSGIAKMQIKGLELPVLRLLMRNPDFLEQHENTAHKVINRIAQIGVKGGRNSQSVLERINTLIHRIQADHERDPGVFDEALAELDELLERQNLLYRRNVERVTAAAEGQQKVEEAKQAVIDEIEQRIAGKQVPRAVATLLNGGWRDLLSLTYIRQGPSSQAWYDYLSVLDTLIHVGNDPGFEFNLPELLRIIQDGLSAISSNHMPSGHIRDELKRFLVRRVGAEPEMVTMPDNREETSDPGVQLLGEARQRGLQRWLMRAQKLKVGDWLRLERDEKEAEFIRLVWVGRSFSRYVFVNHQGMKVIDLDALTLAAYLQKGIAAPDESVDTPVVDQGLDAMVQDLYEQLSHASSHDELTGLIQRKEFERQALVKLSQSSDGDKFVGLLVSLGQFRLINESAGIEAGDQALKDIASLLKSLFTPKTLVCRFGGDEFMLLVEGEATAAVEKITTALRQYQLRWESNVFSVSASIGYVEVSGGVLDVPHMVQAVEEAARRAKSKGGNRVEEFDVDRALIARRDAIASKVASLGKELENERVLLRCQKIIPLHPGAKMGAQYEILLSIYDDNGNLIPAGDFVRAAETYKRMQAVDRWVVGHMLDWMSKNRQQIETMGGVSINLSGHSLNDEGLLEFIFERLTKYDCPMDKMCFEITEAAAISNLCDVSEFIVELQEYGCRFCLGDFGTAMASYQYLKQLPVDLIKVDGSFVKDVATDQNDQTMIRSMTEMAHYLGREIIAPQVETKESLEMLQKLGVDYVQGFYIERPKSLANF</sequence>
<dbReference type="SUPFAM" id="SSF55073">
    <property type="entry name" value="Nucleotide cyclase"/>
    <property type="match status" value="1"/>
</dbReference>
<dbReference type="eggNOG" id="COG2200">
    <property type="taxonomic scope" value="Bacteria"/>
</dbReference>
<dbReference type="Proteomes" id="UP000000238">
    <property type="component" value="Chromosome"/>
</dbReference>
<reference evidence="4 5" key="1">
    <citation type="journal article" date="2005" name="Nucleic Acids Res.">
        <title>Genomic blueprint of Hahella chejuensis, a marine microbe producing an algicidal agent.</title>
        <authorList>
            <person name="Jeong H."/>
            <person name="Yim J.H."/>
            <person name="Lee C."/>
            <person name="Choi S.-H."/>
            <person name="Park Y.K."/>
            <person name="Yoon S.H."/>
            <person name="Hur C.-G."/>
            <person name="Kang H.-Y."/>
            <person name="Kim D."/>
            <person name="Lee H.H."/>
            <person name="Park K.H."/>
            <person name="Park S.-H."/>
            <person name="Park H.-S."/>
            <person name="Lee H.K."/>
            <person name="Oh T.K."/>
            <person name="Kim J.F."/>
        </authorList>
    </citation>
    <scope>NUCLEOTIDE SEQUENCE [LARGE SCALE GENOMIC DNA]</scope>
    <source>
        <strain evidence="4 5">KCTC 2396</strain>
    </source>
</reference>
<feature type="compositionally biased region" description="Basic and acidic residues" evidence="1">
    <location>
        <begin position="340"/>
        <end position="373"/>
    </location>
</feature>
<dbReference type="InterPro" id="IPR050706">
    <property type="entry name" value="Cyclic-di-GMP_PDE-like"/>
</dbReference>
<dbReference type="GO" id="GO:0071111">
    <property type="term" value="F:cyclic-guanylate-specific phosphodiesterase activity"/>
    <property type="evidence" value="ECO:0007669"/>
    <property type="project" value="InterPro"/>
</dbReference>
<accession>Q2SN60</accession>
<dbReference type="InterPro" id="IPR035919">
    <property type="entry name" value="EAL_sf"/>
</dbReference>